<sequence>MRKNIKLLAIMFAFAMQSVTMWSATTSMYPVSLSYRQGPLVGNNPKPSKAPAHFCIPLSVVLDEDSQQLLVTALAEGEFTYNIYNESNEIVSQGVLNCSNNGSYGINLRFCSYGTYNIEVSYNEHVYEGTFILD</sequence>
<gene>
    <name evidence="1" type="ORF">PBR_0798</name>
</gene>
<reference evidence="1 2" key="1">
    <citation type="journal article" date="2010" name="Microb. Ecol.">
        <title>Comparative genome analysis of Prevotella ruminicola and Prevotella bryantii: insights into their environmental niche.</title>
        <authorList>
            <consortium name="North American Consortium for Rumen Bacteria"/>
            <person name="Purushe J."/>
            <person name="Fouts D.E."/>
            <person name="Morrison M."/>
            <person name="White B.A."/>
            <person name="Mackie R.I."/>
            <person name="Coutinho P.M."/>
            <person name="Henrissat B."/>
            <person name="Nelson K.E."/>
        </authorList>
    </citation>
    <scope>NUCLEOTIDE SEQUENCE [LARGE SCALE GENOMIC DNA]</scope>
    <source>
        <strain evidence="1 2">B14</strain>
    </source>
</reference>
<dbReference type="OrthoDB" id="1082792at2"/>
<dbReference type="Gene3D" id="2.60.40.3080">
    <property type="match status" value="1"/>
</dbReference>
<dbReference type="AlphaFoldDB" id="D8E0H3"/>
<dbReference type="Proteomes" id="UP000004524">
    <property type="component" value="Unassembled WGS sequence"/>
</dbReference>
<evidence type="ECO:0000313" key="1">
    <source>
        <dbReference type="EMBL" id="EFI70762.1"/>
    </source>
</evidence>
<dbReference type="EMBL" id="ADWO01000096">
    <property type="protein sequence ID" value="EFI70762.1"/>
    <property type="molecule type" value="Genomic_DNA"/>
</dbReference>
<accession>D8E0H3</accession>
<proteinExistence type="predicted"/>
<dbReference type="RefSeq" id="WP_006283786.1">
    <property type="nucleotide sequence ID" value="NZ_ADWO01000096.1"/>
</dbReference>
<name>D8E0H3_9BACT</name>
<organism evidence="1 2">
    <name type="scientific">Segatella baroniae B14</name>
    <dbReference type="NCBI Taxonomy" id="752555"/>
    <lineage>
        <taxon>Bacteria</taxon>
        <taxon>Pseudomonadati</taxon>
        <taxon>Bacteroidota</taxon>
        <taxon>Bacteroidia</taxon>
        <taxon>Bacteroidales</taxon>
        <taxon>Prevotellaceae</taxon>
        <taxon>Segatella</taxon>
    </lineage>
</organism>
<comment type="caution">
    <text evidence="1">The sequence shown here is derived from an EMBL/GenBank/DDBJ whole genome shotgun (WGS) entry which is preliminary data.</text>
</comment>
<dbReference type="STRING" id="77095.SAMN05216455_103208"/>
<keyword evidence="2" id="KW-1185">Reference proteome</keyword>
<protein>
    <submittedName>
        <fullName evidence="1">Uncharacterized protein</fullName>
    </submittedName>
</protein>
<evidence type="ECO:0000313" key="2">
    <source>
        <dbReference type="Proteomes" id="UP000004524"/>
    </source>
</evidence>